<evidence type="ECO:0000259" key="7">
    <source>
        <dbReference type="PROSITE" id="PS50845"/>
    </source>
</evidence>
<evidence type="ECO:0000313" key="8">
    <source>
        <dbReference type="EMBL" id="KAA0062935.1"/>
    </source>
</evidence>
<evidence type="ECO:0000256" key="3">
    <source>
        <dbReference type="ARBA" id="ARBA00022824"/>
    </source>
</evidence>
<keyword evidence="3 6" id="KW-0256">Endoplasmic reticulum</keyword>
<sequence>MRTMSEKMIAEDLFNNISEVLAEHGQKGKSVSFFGEDNKASSVAGQINRIFGRQKPVYNLLGGGKSADVLLWRNKKISASVLTGATIIWVLFEWLNYHFLTLVCFALVLGMLAQFIWTNVSGFLNRSSSNVPRLVLPKELFVNIAVTFGAEVNRALCYLQDIACEGNLKHFLVAVVSLWVGAVISSWCNFITVLYVGFVAAHTLPILYEKYEDEVDTFAYKVFDQLCGHYRKFDSSVLSKIPKGAFKGKNTWIVVNKGISFSQFNNFWVEILNHRPFRCSFEDTSFFPRLQFQEHHVLNFLKLSDLSPAVVLRESSKSMIKSKREAYPDVMSVMMADVMAKAAMMVIERKINLLSVVEEQDHEITTLRE</sequence>
<evidence type="ECO:0000256" key="2">
    <source>
        <dbReference type="ARBA" id="ARBA00022692"/>
    </source>
</evidence>
<evidence type="ECO:0000313" key="9">
    <source>
        <dbReference type="Proteomes" id="UP000321393"/>
    </source>
</evidence>
<dbReference type="OrthoDB" id="567788at2759"/>
<reference evidence="8 9" key="1">
    <citation type="submission" date="2019-08" db="EMBL/GenBank/DDBJ databases">
        <title>Draft genome sequences of two oriental melons (Cucumis melo L. var makuwa).</title>
        <authorList>
            <person name="Kwon S.-Y."/>
        </authorList>
    </citation>
    <scope>NUCLEOTIDE SEQUENCE [LARGE SCALE GENOMIC DNA]</scope>
    <source>
        <strain evidence="9">cv. SW 3</strain>
        <tissue evidence="8">Leaf</tissue>
    </source>
</reference>
<evidence type="ECO:0000256" key="1">
    <source>
        <dbReference type="ARBA" id="ARBA00004477"/>
    </source>
</evidence>
<protein>
    <recommendedName>
        <fullName evidence="6">Reticulon-like protein</fullName>
    </recommendedName>
</protein>
<keyword evidence="5 6" id="KW-0472">Membrane</keyword>
<dbReference type="PANTHER" id="PTHR10994:SF62">
    <property type="entry name" value="RETICULON-LIKE PROTEIN B8"/>
    <property type="match status" value="1"/>
</dbReference>
<name>A0A5A7VAK8_CUCMM</name>
<comment type="caution">
    <text evidence="8">The sequence shown here is derived from an EMBL/GenBank/DDBJ whole genome shotgun (WGS) entry which is preliminary data.</text>
</comment>
<feature type="transmembrane region" description="Helical" evidence="6">
    <location>
        <begin position="171"/>
        <end position="198"/>
    </location>
</feature>
<dbReference type="GO" id="GO:0009617">
    <property type="term" value="P:response to bacterium"/>
    <property type="evidence" value="ECO:0007669"/>
    <property type="project" value="InterPro"/>
</dbReference>
<dbReference type="EMBL" id="SSTE01003650">
    <property type="protein sequence ID" value="KAA0062935.1"/>
    <property type="molecule type" value="Genomic_DNA"/>
</dbReference>
<feature type="transmembrane region" description="Helical" evidence="6">
    <location>
        <begin position="99"/>
        <end position="120"/>
    </location>
</feature>
<dbReference type="GO" id="GO:0005789">
    <property type="term" value="C:endoplasmic reticulum membrane"/>
    <property type="evidence" value="ECO:0007669"/>
    <property type="project" value="UniProtKB-SubCell"/>
</dbReference>
<proteinExistence type="predicted"/>
<gene>
    <name evidence="8" type="ORF">E6C27_scaffold468G00290</name>
</gene>
<dbReference type="InterPro" id="IPR003388">
    <property type="entry name" value="Reticulon"/>
</dbReference>
<evidence type="ECO:0000256" key="5">
    <source>
        <dbReference type="ARBA" id="ARBA00023136"/>
    </source>
</evidence>
<organism evidence="8 9">
    <name type="scientific">Cucumis melo var. makuwa</name>
    <name type="common">Oriental melon</name>
    <dbReference type="NCBI Taxonomy" id="1194695"/>
    <lineage>
        <taxon>Eukaryota</taxon>
        <taxon>Viridiplantae</taxon>
        <taxon>Streptophyta</taxon>
        <taxon>Embryophyta</taxon>
        <taxon>Tracheophyta</taxon>
        <taxon>Spermatophyta</taxon>
        <taxon>Magnoliopsida</taxon>
        <taxon>eudicotyledons</taxon>
        <taxon>Gunneridae</taxon>
        <taxon>Pentapetalae</taxon>
        <taxon>rosids</taxon>
        <taxon>fabids</taxon>
        <taxon>Cucurbitales</taxon>
        <taxon>Cucurbitaceae</taxon>
        <taxon>Benincaseae</taxon>
        <taxon>Cucumis</taxon>
    </lineage>
</organism>
<evidence type="ECO:0000256" key="4">
    <source>
        <dbReference type="ARBA" id="ARBA00022989"/>
    </source>
</evidence>
<dbReference type="Proteomes" id="UP000321393">
    <property type="component" value="Unassembled WGS sequence"/>
</dbReference>
<dbReference type="AlphaFoldDB" id="A0A5A7VAK8"/>
<dbReference type="Pfam" id="PF02453">
    <property type="entry name" value="Reticulon"/>
    <property type="match status" value="1"/>
</dbReference>
<dbReference type="InterPro" id="IPR045064">
    <property type="entry name" value="Reticulon-like"/>
</dbReference>
<evidence type="ECO:0000256" key="6">
    <source>
        <dbReference type="RuleBase" id="RU363132"/>
    </source>
</evidence>
<dbReference type="STRING" id="1194695.A0A5A7VAK8"/>
<dbReference type="PANTHER" id="PTHR10994">
    <property type="entry name" value="RETICULON"/>
    <property type="match status" value="1"/>
</dbReference>
<accession>A0A5A7VAK8</accession>
<keyword evidence="4 6" id="KW-1133">Transmembrane helix</keyword>
<feature type="domain" description="Reticulon" evidence="7">
    <location>
        <begin position="66"/>
        <end position="251"/>
    </location>
</feature>
<keyword evidence="2 6" id="KW-0812">Transmembrane</keyword>
<dbReference type="PROSITE" id="PS50845">
    <property type="entry name" value="RETICULON"/>
    <property type="match status" value="1"/>
</dbReference>
<comment type="subcellular location">
    <subcellularLocation>
        <location evidence="1 6">Endoplasmic reticulum membrane</location>
        <topology evidence="1 6">Multi-pass membrane protein</topology>
    </subcellularLocation>
</comment>